<keyword evidence="3" id="KW-1185">Reference proteome</keyword>
<feature type="compositionally biased region" description="Polar residues" evidence="1">
    <location>
        <begin position="179"/>
        <end position="188"/>
    </location>
</feature>
<feature type="compositionally biased region" description="Low complexity" evidence="1">
    <location>
        <begin position="189"/>
        <end position="200"/>
    </location>
</feature>
<dbReference type="EMBL" id="MT448617">
    <property type="protein sequence ID" value="QKN84700.1"/>
    <property type="molecule type" value="Genomic_DNA"/>
</dbReference>
<organism evidence="2 3">
    <name type="scientific">Vibrio phage River4</name>
    <dbReference type="NCBI Taxonomy" id="2736288"/>
    <lineage>
        <taxon>Viruses</taxon>
        <taxon>Duplodnaviria</taxon>
        <taxon>Heunggongvirae</taxon>
        <taxon>Uroviricota</taxon>
        <taxon>Caudoviricetes</taxon>
        <taxon>Demerecviridae</taxon>
        <taxon>Ermolyevavirinae</taxon>
        <taxon>Thalassavirus</taxon>
        <taxon>Thalassavirus river4</taxon>
    </lineage>
</organism>
<accession>A0A6M9Z1N9</accession>
<sequence length="864" mass="91302">MADNIEIEQRVLDGDLIGPVNAEIDTEDFTGRVALENSLLDGTGSEISIELSESLGVVGIDDLVEVKSEIDKSVLKAESTVAEAQRQIDKANDTIAALNSISSQITNLVGEAKQAASTATNEAADAERSENAAAGSAKAASDSQKAAAGSAKAASDSQKAAATSQAQALASQKAAKTSETNASGSEARTAQSEKNAAASAKEADTDQKAALAAQKAAELARDAAKSSENKSSTYAGNAYSSKTDAETALASAKKSEAAAAQSAKEAETSAASMTQSVADARAARDAAQNARDRSESARDISVSKASLATTKASEASSSASSASSSASAAKTSETNALNSQRAAKTSETNSKTSETNSKESERVALASKDAAAKSAVAASTSAAAAKKSQDSAKASRDEAEHFAEELRKGSVYRGIWNPNSNKYPDIPPTNSRWDVQLNKGQLEKIFDGKEWNWGDRLIYVLETKSFDIIDSGTGVTSINGETGSITINRDTLGALGKTEKAADSAKLEGSTKAQIIAKAREGVASVGTSYNKAESDSKYLPKTGTASNSNQLGGISSAGFLRTNYLIDRSINNADFANTSGVSTYFLPRAASNKPTGIDHALLTLAYSNAWSVQMAGDWRTNKWYVRNQNTGSWGSWAEVYTTINKPTATDVGLSNLSVNSSGQLTITTSTGRCDIGSANTSHMHFDTDRSNFYFGKYIRVNGDIQVYNHSDTKLGADGKIYELGQRVYSPNNSPKIKDLSQPYETTKNLQLTAGQWTTLLTKADFKEGSGVYQILVQYYSAAKGGAAFVQNYTGQLYWHEDNTNQANLAEFPLHHMGHADGGEYIYLRTQTRQGNKGDQTVDIKCNKSYTSAVAFTVKLVRIM</sequence>
<name>A0A6M9Z1N9_9CAUD</name>
<feature type="compositionally biased region" description="Low complexity" evidence="1">
    <location>
        <begin position="208"/>
        <end position="217"/>
    </location>
</feature>
<evidence type="ECO:0000313" key="2">
    <source>
        <dbReference type="EMBL" id="QKN84700.1"/>
    </source>
</evidence>
<feature type="region of interest" description="Disordered" evidence="1">
    <location>
        <begin position="119"/>
        <end position="138"/>
    </location>
</feature>
<proteinExistence type="predicted"/>
<reference evidence="2 3" key="1">
    <citation type="submission" date="2020-05" db="EMBL/GenBank/DDBJ databases">
        <authorList>
            <person name="Brown Z."/>
            <person name="Glynn A."/>
            <person name="Broussard G.W."/>
        </authorList>
    </citation>
    <scope>NUCLEOTIDE SEQUENCE [LARGE SCALE GENOMIC DNA]</scope>
</reference>
<feature type="compositionally biased region" description="Low complexity" evidence="1">
    <location>
        <begin position="345"/>
        <end position="355"/>
    </location>
</feature>
<feature type="compositionally biased region" description="Basic and acidic residues" evidence="1">
    <location>
        <begin position="387"/>
        <end position="401"/>
    </location>
</feature>
<feature type="compositionally biased region" description="Low complexity" evidence="1">
    <location>
        <begin position="302"/>
        <end position="332"/>
    </location>
</feature>
<feature type="compositionally biased region" description="Basic and acidic residues" evidence="1">
    <location>
        <begin position="218"/>
        <end position="228"/>
    </location>
</feature>
<feature type="compositionally biased region" description="Polar residues" evidence="1">
    <location>
        <begin position="229"/>
        <end position="242"/>
    </location>
</feature>
<gene>
    <name evidence="2" type="ORF">RIVER4_38</name>
</gene>
<feature type="compositionally biased region" description="Polar residues" evidence="1">
    <location>
        <begin position="333"/>
        <end position="343"/>
    </location>
</feature>
<evidence type="ECO:0000313" key="3">
    <source>
        <dbReference type="Proteomes" id="UP000509572"/>
    </source>
</evidence>
<evidence type="ECO:0000256" key="1">
    <source>
        <dbReference type="SAM" id="MobiDB-lite"/>
    </source>
</evidence>
<feature type="region of interest" description="Disordered" evidence="1">
    <location>
        <begin position="150"/>
        <end position="366"/>
    </location>
</feature>
<feature type="compositionally biased region" description="Low complexity" evidence="1">
    <location>
        <begin position="246"/>
        <end position="272"/>
    </location>
</feature>
<feature type="compositionally biased region" description="Low complexity" evidence="1">
    <location>
        <begin position="150"/>
        <end position="178"/>
    </location>
</feature>
<dbReference type="CDD" id="cd19958">
    <property type="entry name" value="pyocin_knob"/>
    <property type="match status" value="1"/>
</dbReference>
<dbReference type="Proteomes" id="UP000509572">
    <property type="component" value="Segment"/>
</dbReference>
<protein>
    <submittedName>
        <fullName evidence="2">Tail fiber protein</fullName>
    </submittedName>
</protein>
<feature type="region of interest" description="Disordered" evidence="1">
    <location>
        <begin position="382"/>
        <end position="401"/>
    </location>
</feature>